<reference evidence="8 9" key="1">
    <citation type="journal article" date="2011" name="PLoS Pathog.">
        <title>Endophytic Life Strategies Decoded by Genome and Transcriptome Analyses of the Mutualistic Root Symbiont Piriformospora indica.</title>
        <authorList>
            <person name="Zuccaro A."/>
            <person name="Lahrmann U."/>
            <person name="Guldener U."/>
            <person name="Langen G."/>
            <person name="Pfiffi S."/>
            <person name="Biedenkopf D."/>
            <person name="Wong P."/>
            <person name="Samans B."/>
            <person name="Grimm C."/>
            <person name="Basiewicz M."/>
            <person name="Murat C."/>
            <person name="Martin F."/>
            <person name="Kogel K.H."/>
        </authorList>
    </citation>
    <scope>NUCLEOTIDE SEQUENCE [LARGE SCALE GENOMIC DNA]</scope>
    <source>
        <strain evidence="8 9">DSM 11827</strain>
    </source>
</reference>
<dbReference type="EMBL" id="CAFZ01000455">
    <property type="protein sequence ID" value="CCA75466.1"/>
    <property type="molecule type" value="Genomic_DNA"/>
</dbReference>
<evidence type="ECO:0000256" key="2">
    <source>
        <dbReference type="ARBA" id="ARBA00004240"/>
    </source>
</evidence>
<keyword evidence="4" id="KW-0256">Endoplasmic reticulum</keyword>
<comment type="subcellular location">
    <subcellularLocation>
        <location evidence="2">Endoplasmic reticulum</location>
    </subcellularLocation>
    <subcellularLocation>
        <location evidence="3">Membrane</location>
    </subcellularLocation>
    <subcellularLocation>
        <location evidence="1">Mitochondrion</location>
    </subcellularLocation>
</comment>
<name>G4TVX3_SERID</name>
<evidence type="ECO:0000256" key="6">
    <source>
        <dbReference type="ARBA" id="ARBA00023136"/>
    </source>
</evidence>
<protein>
    <submittedName>
        <fullName evidence="8">Uncharacterized protein</fullName>
    </submittedName>
</protein>
<evidence type="ECO:0000256" key="1">
    <source>
        <dbReference type="ARBA" id="ARBA00004173"/>
    </source>
</evidence>
<evidence type="ECO:0000313" key="9">
    <source>
        <dbReference type="Proteomes" id="UP000007148"/>
    </source>
</evidence>
<comment type="caution">
    <text evidence="8">The sequence shown here is derived from an EMBL/GenBank/DDBJ whole genome shotgun (WGS) entry which is preliminary data.</text>
</comment>
<accession>G4TVX3</accession>
<dbReference type="PANTHER" id="PTHR48182">
    <property type="entry name" value="PROTEIN SERAC1"/>
    <property type="match status" value="1"/>
</dbReference>
<feature type="region of interest" description="Disordered" evidence="7">
    <location>
        <begin position="1"/>
        <end position="41"/>
    </location>
</feature>
<keyword evidence="9" id="KW-1185">Reference proteome</keyword>
<keyword evidence="5" id="KW-0496">Mitochondrion</keyword>
<dbReference type="AlphaFoldDB" id="G4TVX3"/>
<keyword evidence="6" id="KW-0472">Membrane</keyword>
<dbReference type="InterPro" id="IPR052374">
    <property type="entry name" value="SERAC1"/>
</dbReference>
<evidence type="ECO:0000256" key="3">
    <source>
        <dbReference type="ARBA" id="ARBA00004370"/>
    </source>
</evidence>
<gene>
    <name evidence="8" type="ORF">PIIN_09449</name>
</gene>
<dbReference type="Proteomes" id="UP000007148">
    <property type="component" value="Unassembled WGS sequence"/>
</dbReference>
<dbReference type="OrthoDB" id="3246270at2759"/>
<evidence type="ECO:0000313" key="8">
    <source>
        <dbReference type="EMBL" id="CCA75466.1"/>
    </source>
</evidence>
<dbReference type="InParanoid" id="G4TVX3"/>
<dbReference type="GO" id="GO:0005739">
    <property type="term" value="C:mitochondrion"/>
    <property type="evidence" value="ECO:0007669"/>
    <property type="project" value="UniProtKB-SubCell"/>
</dbReference>
<organism evidence="8 9">
    <name type="scientific">Serendipita indica (strain DSM 11827)</name>
    <name type="common">Root endophyte fungus</name>
    <name type="synonym">Piriformospora indica</name>
    <dbReference type="NCBI Taxonomy" id="1109443"/>
    <lineage>
        <taxon>Eukaryota</taxon>
        <taxon>Fungi</taxon>
        <taxon>Dikarya</taxon>
        <taxon>Basidiomycota</taxon>
        <taxon>Agaricomycotina</taxon>
        <taxon>Agaricomycetes</taxon>
        <taxon>Sebacinales</taxon>
        <taxon>Serendipitaceae</taxon>
        <taxon>Serendipita</taxon>
    </lineage>
</organism>
<dbReference type="PANTHER" id="PTHR48182:SF2">
    <property type="entry name" value="PROTEIN SERAC1"/>
    <property type="match status" value="1"/>
</dbReference>
<dbReference type="GO" id="GO:0005783">
    <property type="term" value="C:endoplasmic reticulum"/>
    <property type="evidence" value="ECO:0007669"/>
    <property type="project" value="UniProtKB-SubCell"/>
</dbReference>
<dbReference type="HOGENOM" id="CLU_1062137_0_0_1"/>
<evidence type="ECO:0000256" key="4">
    <source>
        <dbReference type="ARBA" id="ARBA00022824"/>
    </source>
</evidence>
<evidence type="ECO:0000256" key="7">
    <source>
        <dbReference type="SAM" id="MobiDB-lite"/>
    </source>
</evidence>
<proteinExistence type="predicted"/>
<sequence>MSDISSHLQKIVRPSQSRSKDDKSAPVADSDCNKQLAPKPEPEAEANNVGFLELVPGCDPVVEGFIILKWALIVCNNQSQDWTCGLRSILVSTHGILYFATPHSGMDVKSLVRFNRVESVFMETTDIVINDLETHSPRLEDNSSSYVTASERINAVYFCEEYTTSGTWNQVELNVQYQSAIIPGDRNATSIILHNNHHNLVRFSSKTENDYKTVLYYLKSYADGADAAVREKWIGGINLRSVARGEPALKEETRPKHLLLWQ</sequence>
<dbReference type="GO" id="GO:0016020">
    <property type="term" value="C:membrane"/>
    <property type="evidence" value="ECO:0007669"/>
    <property type="project" value="UniProtKB-SubCell"/>
</dbReference>
<evidence type="ECO:0000256" key="5">
    <source>
        <dbReference type="ARBA" id="ARBA00023128"/>
    </source>
</evidence>